<accession>A0A271KIS5</accession>
<proteinExistence type="predicted"/>
<comment type="caution">
    <text evidence="3">The sequence shown here is derived from an EMBL/GenBank/DDBJ whole genome shotgun (WGS) entry which is preliminary data.</text>
</comment>
<gene>
    <name evidence="3" type="ORF">CIT31_15865</name>
</gene>
<dbReference type="PANTHER" id="PTHR30007">
    <property type="entry name" value="PHP DOMAIN PROTEIN"/>
    <property type="match status" value="1"/>
</dbReference>
<name>A0A271KIS5_9HYPH</name>
<dbReference type="InterPro" id="IPR025161">
    <property type="entry name" value="IS402-like_dom"/>
</dbReference>
<protein>
    <submittedName>
        <fullName evidence="3">IS5/IS1182 family transposase</fullName>
    </submittedName>
</protein>
<dbReference type="GO" id="GO:0006313">
    <property type="term" value="P:DNA transposition"/>
    <property type="evidence" value="ECO:0007669"/>
    <property type="project" value="InterPro"/>
</dbReference>
<dbReference type="GO" id="GO:0003677">
    <property type="term" value="F:DNA binding"/>
    <property type="evidence" value="ECO:0007669"/>
    <property type="project" value="InterPro"/>
</dbReference>
<dbReference type="GO" id="GO:0004803">
    <property type="term" value="F:transposase activity"/>
    <property type="evidence" value="ECO:0007669"/>
    <property type="project" value="InterPro"/>
</dbReference>
<dbReference type="RefSeq" id="WP_095519422.1">
    <property type="nucleotide sequence ID" value="NZ_NPKH01000020.1"/>
</dbReference>
<organism evidence="3 4">
    <name type="scientific">Mesorhizobium wenxiniae</name>
    <dbReference type="NCBI Taxonomy" id="2014805"/>
    <lineage>
        <taxon>Bacteria</taxon>
        <taxon>Pseudomonadati</taxon>
        <taxon>Pseudomonadota</taxon>
        <taxon>Alphaproteobacteria</taxon>
        <taxon>Hyphomicrobiales</taxon>
        <taxon>Phyllobacteriaceae</taxon>
        <taxon>Mesorhizobium</taxon>
    </lineage>
</organism>
<dbReference type="Pfam" id="PF01609">
    <property type="entry name" value="DDE_Tnp_1"/>
    <property type="match status" value="1"/>
</dbReference>
<evidence type="ECO:0000313" key="4">
    <source>
        <dbReference type="Proteomes" id="UP000215931"/>
    </source>
</evidence>
<reference evidence="3 4" key="1">
    <citation type="submission" date="2017-08" db="EMBL/GenBank/DDBJ databases">
        <title>Mesorhizobium wenxinae sp. nov., a novel rhizobial species isolated from root nodules of chickpea (Cicer arietinum L.).</title>
        <authorList>
            <person name="Zhang J."/>
        </authorList>
    </citation>
    <scope>NUCLEOTIDE SEQUENCE [LARGE SCALE GENOMIC DNA]</scope>
    <source>
        <strain evidence="4">WYCCWR 10019</strain>
    </source>
</reference>
<dbReference type="Proteomes" id="UP000215931">
    <property type="component" value="Unassembled WGS sequence"/>
</dbReference>
<evidence type="ECO:0000313" key="3">
    <source>
        <dbReference type="EMBL" id="PAP95616.1"/>
    </source>
</evidence>
<dbReference type="EMBL" id="NPKH01000020">
    <property type="protein sequence ID" value="PAP95616.1"/>
    <property type="molecule type" value="Genomic_DNA"/>
</dbReference>
<feature type="domain" description="Transposase IS4-like" evidence="1">
    <location>
        <begin position="89"/>
        <end position="246"/>
    </location>
</feature>
<dbReference type="AlphaFoldDB" id="A0A271KIS5"/>
<evidence type="ECO:0000259" key="2">
    <source>
        <dbReference type="Pfam" id="PF13340"/>
    </source>
</evidence>
<dbReference type="NCBIfam" id="NF033580">
    <property type="entry name" value="transpos_IS5_3"/>
    <property type="match status" value="1"/>
</dbReference>
<evidence type="ECO:0000259" key="1">
    <source>
        <dbReference type="Pfam" id="PF01609"/>
    </source>
</evidence>
<keyword evidence="4" id="KW-1185">Reference proteome</keyword>
<sequence>MSKSLFWLSDEAWSAMEPHLPRGKAGKPRVDDRRVISGILHVLKTGCRWRDVPAAYGPPTTIYNRYNRWSQRRIWQRIFEKMAAAGPVPDELSIDSSHVKAHRSAAGSKKGEFSEAIGRSRGGRTSKIHALADDRGRPVAFALTPGNIADITMAIPLIGMVAKPKSLLADKAYDADSLRNWLKRAKIKAVIPSTAARRTPYPLDHKAYRRRNLIERMFCKLKNWRRIATRYDRHAQNYLSALALATIISAWV</sequence>
<dbReference type="OrthoDB" id="9798237at2"/>
<dbReference type="InterPro" id="IPR002559">
    <property type="entry name" value="Transposase_11"/>
</dbReference>
<dbReference type="PANTHER" id="PTHR30007:SF1">
    <property type="entry name" value="BLR1914 PROTEIN"/>
    <property type="match status" value="1"/>
</dbReference>
<feature type="domain" description="Insertion element IS402-like" evidence="2">
    <location>
        <begin position="8"/>
        <end position="79"/>
    </location>
</feature>
<dbReference type="Pfam" id="PF13340">
    <property type="entry name" value="DUF4096"/>
    <property type="match status" value="1"/>
</dbReference>